<name>A0A9D4JCS0_DREPO</name>
<reference evidence="1" key="2">
    <citation type="submission" date="2020-11" db="EMBL/GenBank/DDBJ databases">
        <authorList>
            <person name="McCartney M.A."/>
            <person name="Auch B."/>
            <person name="Kono T."/>
            <person name="Mallez S."/>
            <person name="Becker A."/>
            <person name="Gohl D.M."/>
            <person name="Silverstein K.A.T."/>
            <person name="Koren S."/>
            <person name="Bechman K.B."/>
            <person name="Herman A."/>
            <person name="Abrahante J.E."/>
            <person name="Garbe J."/>
        </authorList>
    </citation>
    <scope>NUCLEOTIDE SEQUENCE</scope>
    <source>
        <strain evidence="1">Duluth1</strain>
        <tissue evidence="1">Whole animal</tissue>
    </source>
</reference>
<accession>A0A9D4JCS0</accession>
<dbReference type="Proteomes" id="UP000828390">
    <property type="component" value="Unassembled WGS sequence"/>
</dbReference>
<keyword evidence="2" id="KW-1185">Reference proteome</keyword>
<sequence>MSRTTRNIYLNEACARCNGDDDIEAWYFAADIAKPLNPFMTSMLTTANIKDVIENGVFTPPPSVDVSNLACIETSIGDKDDVIFPDLNFHDTCSFLDNPFAYNQSVFQIIQCETCGACILKFFSINRRFVVTRLALDFRILSPS</sequence>
<evidence type="ECO:0000313" key="2">
    <source>
        <dbReference type="Proteomes" id="UP000828390"/>
    </source>
</evidence>
<proteinExistence type="predicted"/>
<protein>
    <submittedName>
        <fullName evidence="1">Uncharacterized protein</fullName>
    </submittedName>
</protein>
<reference evidence="1" key="1">
    <citation type="journal article" date="2019" name="bioRxiv">
        <title>The Genome of the Zebra Mussel, Dreissena polymorpha: A Resource for Invasive Species Research.</title>
        <authorList>
            <person name="McCartney M.A."/>
            <person name="Auch B."/>
            <person name="Kono T."/>
            <person name="Mallez S."/>
            <person name="Zhang Y."/>
            <person name="Obille A."/>
            <person name="Becker A."/>
            <person name="Abrahante J.E."/>
            <person name="Garbe J."/>
            <person name="Badalamenti J.P."/>
            <person name="Herman A."/>
            <person name="Mangelson H."/>
            <person name="Liachko I."/>
            <person name="Sullivan S."/>
            <person name="Sone E.D."/>
            <person name="Koren S."/>
            <person name="Silverstein K.A.T."/>
            <person name="Beckman K.B."/>
            <person name="Gohl D.M."/>
        </authorList>
    </citation>
    <scope>NUCLEOTIDE SEQUENCE</scope>
    <source>
        <strain evidence="1">Duluth1</strain>
        <tissue evidence="1">Whole animal</tissue>
    </source>
</reference>
<dbReference type="EMBL" id="JAIWYP010000006">
    <property type="protein sequence ID" value="KAH3804949.1"/>
    <property type="molecule type" value="Genomic_DNA"/>
</dbReference>
<evidence type="ECO:0000313" key="1">
    <source>
        <dbReference type="EMBL" id="KAH3804949.1"/>
    </source>
</evidence>
<dbReference type="AlphaFoldDB" id="A0A9D4JCS0"/>
<comment type="caution">
    <text evidence="1">The sequence shown here is derived from an EMBL/GenBank/DDBJ whole genome shotgun (WGS) entry which is preliminary data.</text>
</comment>
<organism evidence="1 2">
    <name type="scientific">Dreissena polymorpha</name>
    <name type="common">Zebra mussel</name>
    <name type="synonym">Mytilus polymorpha</name>
    <dbReference type="NCBI Taxonomy" id="45954"/>
    <lineage>
        <taxon>Eukaryota</taxon>
        <taxon>Metazoa</taxon>
        <taxon>Spiralia</taxon>
        <taxon>Lophotrochozoa</taxon>
        <taxon>Mollusca</taxon>
        <taxon>Bivalvia</taxon>
        <taxon>Autobranchia</taxon>
        <taxon>Heteroconchia</taxon>
        <taxon>Euheterodonta</taxon>
        <taxon>Imparidentia</taxon>
        <taxon>Neoheterodontei</taxon>
        <taxon>Myida</taxon>
        <taxon>Dreissenoidea</taxon>
        <taxon>Dreissenidae</taxon>
        <taxon>Dreissena</taxon>
    </lineage>
</organism>
<gene>
    <name evidence="1" type="ORF">DPMN_133241</name>
</gene>